<dbReference type="Pfam" id="PF13643">
    <property type="entry name" value="DUF4145"/>
    <property type="match status" value="1"/>
</dbReference>
<reference evidence="2 3" key="1">
    <citation type="submission" date="2020-03" db="EMBL/GenBank/DDBJ databases">
        <authorList>
            <person name="Wang L."/>
            <person name="He N."/>
            <person name="Li Y."/>
            <person name="Fang Y."/>
            <person name="Zhang F."/>
        </authorList>
    </citation>
    <scope>NUCLEOTIDE SEQUENCE [LARGE SCALE GENOMIC DNA]</scope>
    <source>
        <strain evidence="3">hsmgli-8</strain>
    </source>
</reference>
<dbReference type="RefSeq" id="WP_168085309.1">
    <property type="nucleotide sequence ID" value="NZ_JAAVJI010000012.1"/>
</dbReference>
<evidence type="ECO:0000259" key="1">
    <source>
        <dbReference type="Pfam" id="PF13643"/>
    </source>
</evidence>
<name>A0ABX0YIH3_9PSED</name>
<comment type="caution">
    <text evidence="2">The sequence shown here is derived from an EMBL/GenBank/DDBJ whole genome shotgun (WGS) entry which is preliminary data.</text>
</comment>
<gene>
    <name evidence="2" type="ORF">HBH25_17935</name>
</gene>
<dbReference type="Proteomes" id="UP000746535">
    <property type="component" value="Unassembled WGS sequence"/>
</dbReference>
<feature type="domain" description="DUF4145" evidence="1">
    <location>
        <begin position="95"/>
        <end position="174"/>
    </location>
</feature>
<proteinExistence type="predicted"/>
<dbReference type="InterPro" id="IPR025285">
    <property type="entry name" value="DUF4145"/>
</dbReference>
<accession>A0ABX0YIH3</accession>
<organism evidence="2 3">
    <name type="scientific">Pseudomonas quercus</name>
    <dbReference type="NCBI Taxonomy" id="2722792"/>
    <lineage>
        <taxon>Bacteria</taxon>
        <taxon>Pseudomonadati</taxon>
        <taxon>Pseudomonadota</taxon>
        <taxon>Gammaproteobacteria</taxon>
        <taxon>Pseudomonadales</taxon>
        <taxon>Pseudomonadaceae</taxon>
        <taxon>Pseudomonas</taxon>
    </lineage>
</organism>
<evidence type="ECO:0000313" key="3">
    <source>
        <dbReference type="Proteomes" id="UP000746535"/>
    </source>
</evidence>
<evidence type="ECO:0000313" key="2">
    <source>
        <dbReference type="EMBL" id="NJP02732.1"/>
    </source>
</evidence>
<sequence length="218" mass="24752">MAAKTVVPTFKGKSFTCIHCSTLTTMRWWRLFFNENGYNQRSGLFLCECFNCEKRSIWIPDDEEEETGRLVFPTSISSPRAHDKIPENCASDFEEARCICGDSPRGAAAILRLCLQKLLAHLGGEGEHIDTDIKKLVASGLDPHIQEALDVIRVTGNNAVHPLEMNLEDDQDSVLVLFEMINLIVEERIARPQRIRERFDNLPEKAKAAIEKRDKPKQ</sequence>
<protein>
    <submittedName>
        <fullName evidence="2">DUF4145 domain-containing protein</fullName>
    </submittedName>
</protein>
<dbReference type="EMBL" id="JAAVJI010000012">
    <property type="protein sequence ID" value="NJP02732.1"/>
    <property type="molecule type" value="Genomic_DNA"/>
</dbReference>
<keyword evidence="3" id="KW-1185">Reference proteome</keyword>